<dbReference type="OrthoDB" id="206796at2759"/>
<dbReference type="PANTHER" id="PTHR31400:SF1">
    <property type="entry name" value="PROTEIN GUCD1"/>
    <property type="match status" value="1"/>
</dbReference>
<dbReference type="Proteomes" id="UP000008792">
    <property type="component" value="Unassembled WGS sequence"/>
</dbReference>
<dbReference type="eggNOG" id="KOG4621">
    <property type="taxonomic scope" value="Eukaryota"/>
</dbReference>
<sequence length="222" mass="26137">MNNIPQSKHYNLTHYQQRYNWDCGISCILMILSTAQRKQFLNNFETICKEEGFGVSTWTIDLCYLLQRYNVRHEYFTQTLGIDPSYKKHMYYTRIIDKDERRVLRRFKEAKARGLSVEKRTVGMPVIVSHLARHGPIILLTNASLLVCEICRKTIRDRFGYAGHYVVLCGYDITTRKLFYHNPEVRDGHVCRCFSGAMDNARVAFGTDQDIIFIYEKTNRKK</sequence>
<dbReference type="PANTHER" id="PTHR31400">
    <property type="entry name" value="GUANYLYL CYCLASE DOMAIN CONTAINING PROTEIN 1 GUCD1"/>
    <property type="match status" value="1"/>
</dbReference>
<evidence type="ECO:0008006" key="3">
    <source>
        <dbReference type="Google" id="ProtNLM"/>
    </source>
</evidence>
<organism evidence="1 2">
    <name type="scientific">Drosophila virilis</name>
    <name type="common">Fruit fly</name>
    <dbReference type="NCBI Taxonomy" id="7244"/>
    <lineage>
        <taxon>Eukaryota</taxon>
        <taxon>Metazoa</taxon>
        <taxon>Ecdysozoa</taxon>
        <taxon>Arthropoda</taxon>
        <taxon>Hexapoda</taxon>
        <taxon>Insecta</taxon>
        <taxon>Pterygota</taxon>
        <taxon>Neoptera</taxon>
        <taxon>Endopterygota</taxon>
        <taxon>Diptera</taxon>
        <taxon>Brachycera</taxon>
        <taxon>Muscomorpha</taxon>
        <taxon>Ephydroidea</taxon>
        <taxon>Drosophilidae</taxon>
        <taxon>Drosophila</taxon>
    </lineage>
</organism>
<evidence type="ECO:0000313" key="1">
    <source>
        <dbReference type="EMBL" id="EDW62388.1"/>
    </source>
</evidence>
<dbReference type="STRING" id="7244.B4M8B2"/>
<protein>
    <recommendedName>
        <fullName evidence="3">Protein GUCD1</fullName>
    </recommendedName>
</protein>
<dbReference type="InterPro" id="IPR018616">
    <property type="entry name" value="GUCD1"/>
</dbReference>
<reference evidence="1 2" key="1">
    <citation type="journal article" date="2007" name="Nature">
        <title>Evolution of genes and genomes on the Drosophila phylogeny.</title>
        <authorList>
            <consortium name="Drosophila 12 Genomes Consortium"/>
            <person name="Clark A.G."/>
            <person name="Eisen M.B."/>
            <person name="Smith D.R."/>
            <person name="Bergman C.M."/>
            <person name="Oliver B."/>
            <person name="Markow T.A."/>
            <person name="Kaufman T.C."/>
            <person name="Kellis M."/>
            <person name="Gelbart W."/>
            <person name="Iyer V.N."/>
            <person name="Pollard D.A."/>
            <person name="Sackton T.B."/>
            <person name="Larracuente A.M."/>
            <person name="Singh N.D."/>
            <person name="Abad J.P."/>
            <person name="Abt D.N."/>
            <person name="Adryan B."/>
            <person name="Aguade M."/>
            <person name="Akashi H."/>
            <person name="Anderson W.W."/>
            <person name="Aquadro C.F."/>
            <person name="Ardell D.H."/>
            <person name="Arguello R."/>
            <person name="Artieri C.G."/>
            <person name="Barbash D.A."/>
            <person name="Barker D."/>
            <person name="Barsanti P."/>
            <person name="Batterham P."/>
            <person name="Batzoglou S."/>
            <person name="Begun D."/>
            <person name="Bhutkar A."/>
            <person name="Blanco E."/>
            <person name="Bosak S.A."/>
            <person name="Bradley R.K."/>
            <person name="Brand A.D."/>
            <person name="Brent M.R."/>
            <person name="Brooks A.N."/>
            <person name="Brown R.H."/>
            <person name="Butlin R.K."/>
            <person name="Caggese C."/>
            <person name="Calvi B.R."/>
            <person name="Bernardo de Carvalho A."/>
            <person name="Caspi A."/>
            <person name="Castrezana S."/>
            <person name="Celniker S.E."/>
            <person name="Chang J.L."/>
            <person name="Chapple C."/>
            <person name="Chatterji S."/>
            <person name="Chinwalla A."/>
            <person name="Civetta A."/>
            <person name="Clifton S.W."/>
            <person name="Comeron J.M."/>
            <person name="Costello J.C."/>
            <person name="Coyne J.A."/>
            <person name="Daub J."/>
            <person name="David R.G."/>
            <person name="Delcher A.L."/>
            <person name="Delehaunty K."/>
            <person name="Do C.B."/>
            <person name="Ebling H."/>
            <person name="Edwards K."/>
            <person name="Eickbush T."/>
            <person name="Evans J.D."/>
            <person name="Filipski A."/>
            <person name="Findeiss S."/>
            <person name="Freyhult E."/>
            <person name="Fulton L."/>
            <person name="Fulton R."/>
            <person name="Garcia A.C."/>
            <person name="Gardiner A."/>
            <person name="Garfield D.A."/>
            <person name="Garvin B.E."/>
            <person name="Gibson G."/>
            <person name="Gilbert D."/>
            <person name="Gnerre S."/>
            <person name="Godfrey J."/>
            <person name="Good R."/>
            <person name="Gotea V."/>
            <person name="Gravely B."/>
            <person name="Greenberg A.J."/>
            <person name="Griffiths-Jones S."/>
            <person name="Gross S."/>
            <person name="Guigo R."/>
            <person name="Gustafson E.A."/>
            <person name="Haerty W."/>
            <person name="Hahn M.W."/>
            <person name="Halligan D.L."/>
            <person name="Halpern A.L."/>
            <person name="Halter G.M."/>
            <person name="Han M.V."/>
            <person name="Heger A."/>
            <person name="Hillier L."/>
            <person name="Hinrichs A.S."/>
            <person name="Holmes I."/>
            <person name="Hoskins R.A."/>
            <person name="Hubisz M.J."/>
            <person name="Hultmark D."/>
            <person name="Huntley M.A."/>
            <person name="Jaffe D.B."/>
            <person name="Jagadeeshan S."/>
            <person name="Jeck W.R."/>
            <person name="Johnson J."/>
            <person name="Jones C.D."/>
            <person name="Jordan W.C."/>
            <person name="Karpen G.H."/>
            <person name="Kataoka E."/>
            <person name="Keightley P.D."/>
            <person name="Kheradpour P."/>
            <person name="Kirkness E.F."/>
            <person name="Koerich L.B."/>
            <person name="Kristiansen K."/>
            <person name="Kudrna D."/>
            <person name="Kulathinal R.J."/>
            <person name="Kumar S."/>
            <person name="Kwok R."/>
            <person name="Lander E."/>
            <person name="Langley C.H."/>
            <person name="Lapoint R."/>
            <person name="Lazzaro B.P."/>
            <person name="Lee S.J."/>
            <person name="Levesque L."/>
            <person name="Li R."/>
            <person name="Lin C.F."/>
            <person name="Lin M.F."/>
            <person name="Lindblad-Toh K."/>
            <person name="Llopart A."/>
            <person name="Long M."/>
            <person name="Low L."/>
            <person name="Lozovsky E."/>
            <person name="Lu J."/>
            <person name="Luo M."/>
            <person name="Machado C.A."/>
            <person name="Makalowski W."/>
            <person name="Marzo M."/>
            <person name="Matsuda M."/>
            <person name="Matzkin L."/>
            <person name="McAllister B."/>
            <person name="McBride C.S."/>
            <person name="McKernan B."/>
            <person name="McKernan K."/>
            <person name="Mendez-Lago M."/>
            <person name="Minx P."/>
            <person name="Mollenhauer M.U."/>
            <person name="Montooth K."/>
            <person name="Mount S.M."/>
            <person name="Mu X."/>
            <person name="Myers E."/>
            <person name="Negre B."/>
            <person name="Newfeld S."/>
            <person name="Nielsen R."/>
            <person name="Noor M.A."/>
            <person name="O'Grady P."/>
            <person name="Pachter L."/>
            <person name="Papaceit M."/>
            <person name="Parisi M.J."/>
            <person name="Parisi M."/>
            <person name="Parts L."/>
            <person name="Pedersen J.S."/>
            <person name="Pesole G."/>
            <person name="Phillippy A.M."/>
            <person name="Ponting C.P."/>
            <person name="Pop M."/>
            <person name="Porcelli D."/>
            <person name="Powell J.R."/>
            <person name="Prohaska S."/>
            <person name="Pruitt K."/>
            <person name="Puig M."/>
            <person name="Quesneville H."/>
            <person name="Ram K.R."/>
            <person name="Rand D."/>
            <person name="Rasmussen M.D."/>
            <person name="Reed L.K."/>
            <person name="Reenan R."/>
            <person name="Reily A."/>
            <person name="Remington K.A."/>
            <person name="Rieger T.T."/>
            <person name="Ritchie M.G."/>
            <person name="Robin C."/>
            <person name="Rogers Y.H."/>
            <person name="Rohde C."/>
            <person name="Rozas J."/>
            <person name="Rubenfield M.J."/>
            <person name="Ruiz A."/>
            <person name="Russo S."/>
            <person name="Salzberg S.L."/>
            <person name="Sanchez-Gracia A."/>
            <person name="Saranga D.J."/>
            <person name="Sato H."/>
            <person name="Schaeffer S.W."/>
            <person name="Schatz M.C."/>
            <person name="Schlenke T."/>
            <person name="Schwartz R."/>
            <person name="Segarra C."/>
            <person name="Singh R.S."/>
            <person name="Sirot L."/>
            <person name="Sirota M."/>
            <person name="Sisneros N.B."/>
            <person name="Smith C.D."/>
            <person name="Smith T.F."/>
            <person name="Spieth J."/>
            <person name="Stage D.E."/>
            <person name="Stark A."/>
            <person name="Stephan W."/>
            <person name="Strausberg R.L."/>
            <person name="Strempel S."/>
            <person name="Sturgill D."/>
            <person name="Sutton G."/>
            <person name="Sutton G.G."/>
            <person name="Tao W."/>
            <person name="Teichmann S."/>
            <person name="Tobari Y.N."/>
            <person name="Tomimura Y."/>
            <person name="Tsolas J.M."/>
            <person name="Valente V.L."/>
            <person name="Venter E."/>
            <person name="Venter J.C."/>
            <person name="Vicario S."/>
            <person name="Vieira F.G."/>
            <person name="Vilella A.J."/>
            <person name="Villasante A."/>
            <person name="Walenz B."/>
            <person name="Wang J."/>
            <person name="Wasserman M."/>
            <person name="Watts T."/>
            <person name="Wilson D."/>
            <person name="Wilson R.K."/>
            <person name="Wing R.A."/>
            <person name="Wolfner M.F."/>
            <person name="Wong A."/>
            <person name="Wong G.K."/>
            <person name="Wu C.I."/>
            <person name="Wu G."/>
            <person name="Yamamoto D."/>
            <person name="Yang H.P."/>
            <person name="Yang S.P."/>
            <person name="Yorke J.A."/>
            <person name="Yoshida K."/>
            <person name="Zdobnov E."/>
            <person name="Zhang P."/>
            <person name="Zhang Y."/>
            <person name="Zimin A.V."/>
            <person name="Baldwin J."/>
            <person name="Abdouelleil A."/>
            <person name="Abdulkadir J."/>
            <person name="Abebe A."/>
            <person name="Abera B."/>
            <person name="Abreu J."/>
            <person name="Acer S.C."/>
            <person name="Aftuck L."/>
            <person name="Alexander A."/>
            <person name="An P."/>
            <person name="Anderson E."/>
            <person name="Anderson S."/>
            <person name="Arachi H."/>
            <person name="Azer M."/>
            <person name="Bachantsang P."/>
            <person name="Barry A."/>
            <person name="Bayul T."/>
            <person name="Berlin A."/>
            <person name="Bessette D."/>
            <person name="Bloom T."/>
            <person name="Blye J."/>
            <person name="Boguslavskiy L."/>
            <person name="Bonnet C."/>
            <person name="Boukhgalter B."/>
            <person name="Bourzgui I."/>
            <person name="Brown A."/>
            <person name="Cahill P."/>
            <person name="Channer S."/>
            <person name="Cheshatsang Y."/>
            <person name="Chuda L."/>
            <person name="Citroen M."/>
            <person name="Collymore A."/>
            <person name="Cooke P."/>
            <person name="Costello M."/>
            <person name="D'Aco K."/>
            <person name="Daza R."/>
            <person name="De Haan G."/>
            <person name="DeGray S."/>
            <person name="DeMaso C."/>
            <person name="Dhargay N."/>
            <person name="Dooley K."/>
            <person name="Dooley E."/>
            <person name="Doricent M."/>
            <person name="Dorje P."/>
            <person name="Dorjee K."/>
            <person name="Dupes A."/>
            <person name="Elong R."/>
            <person name="Falk J."/>
            <person name="Farina A."/>
            <person name="Faro S."/>
            <person name="Ferguson D."/>
            <person name="Fisher S."/>
            <person name="Foley C.D."/>
            <person name="Franke A."/>
            <person name="Friedrich D."/>
            <person name="Gadbois L."/>
            <person name="Gearin G."/>
            <person name="Gearin C.R."/>
            <person name="Giannoukos G."/>
            <person name="Goode T."/>
            <person name="Graham J."/>
            <person name="Grandbois E."/>
            <person name="Grewal S."/>
            <person name="Gyaltsen K."/>
            <person name="Hafez N."/>
            <person name="Hagos B."/>
            <person name="Hall J."/>
            <person name="Henson C."/>
            <person name="Hollinger A."/>
            <person name="Honan T."/>
            <person name="Huard M.D."/>
            <person name="Hughes L."/>
            <person name="Hurhula B."/>
            <person name="Husby M.E."/>
            <person name="Kamat A."/>
            <person name="Kanga B."/>
            <person name="Kashin S."/>
            <person name="Khazanovich D."/>
            <person name="Kisner P."/>
            <person name="Lance K."/>
            <person name="Lara M."/>
            <person name="Lee W."/>
            <person name="Lennon N."/>
            <person name="Letendre F."/>
            <person name="LeVine R."/>
            <person name="Lipovsky A."/>
            <person name="Liu X."/>
            <person name="Liu J."/>
            <person name="Liu S."/>
            <person name="Lokyitsang T."/>
            <person name="Lokyitsang Y."/>
            <person name="Lubonja R."/>
            <person name="Lui A."/>
            <person name="MacDonald P."/>
            <person name="Magnisalis V."/>
            <person name="Maru K."/>
            <person name="Matthews C."/>
            <person name="McCusker W."/>
            <person name="McDonough S."/>
            <person name="Mehta T."/>
            <person name="Meldrim J."/>
            <person name="Meneus L."/>
            <person name="Mihai O."/>
            <person name="Mihalev A."/>
            <person name="Mihova T."/>
            <person name="Mittelman R."/>
            <person name="Mlenga V."/>
            <person name="Montmayeur A."/>
            <person name="Mulrain L."/>
            <person name="Navidi A."/>
            <person name="Naylor J."/>
            <person name="Negash T."/>
            <person name="Nguyen T."/>
            <person name="Nguyen N."/>
            <person name="Nicol R."/>
            <person name="Norbu C."/>
            <person name="Norbu N."/>
            <person name="Novod N."/>
            <person name="O'Neill B."/>
            <person name="Osman S."/>
            <person name="Markiewicz E."/>
            <person name="Oyono O.L."/>
            <person name="Patti C."/>
            <person name="Phunkhang P."/>
            <person name="Pierre F."/>
            <person name="Priest M."/>
            <person name="Raghuraman S."/>
            <person name="Rege F."/>
            <person name="Reyes R."/>
            <person name="Rise C."/>
            <person name="Rogov P."/>
            <person name="Ross K."/>
            <person name="Ryan E."/>
            <person name="Settipalli S."/>
            <person name="Shea T."/>
            <person name="Sherpa N."/>
            <person name="Shi L."/>
            <person name="Shih D."/>
            <person name="Sparrow T."/>
            <person name="Spaulding J."/>
            <person name="Stalker J."/>
            <person name="Stange-Thomann N."/>
            <person name="Stavropoulos S."/>
            <person name="Stone C."/>
            <person name="Strader C."/>
            <person name="Tesfaye S."/>
            <person name="Thomson T."/>
            <person name="Thoulutsang Y."/>
            <person name="Thoulutsang D."/>
            <person name="Topham K."/>
            <person name="Topping I."/>
            <person name="Tsamla T."/>
            <person name="Vassiliev H."/>
            <person name="Vo A."/>
            <person name="Wangchuk T."/>
            <person name="Wangdi T."/>
            <person name="Weiand M."/>
            <person name="Wilkinson J."/>
            <person name="Wilson A."/>
            <person name="Yadav S."/>
            <person name="Young G."/>
            <person name="Yu Q."/>
            <person name="Zembek L."/>
            <person name="Zhong D."/>
            <person name="Zimmer A."/>
            <person name="Zwirko Z."/>
            <person name="Jaffe D.B."/>
            <person name="Alvarez P."/>
            <person name="Brockman W."/>
            <person name="Butler J."/>
            <person name="Chin C."/>
            <person name="Gnerre S."/>
            <person name="Grabherr M."/>
            <person name="Kleber M."/>
            <person name="Mauceli E."/>
            <person name="MacCallum I."/>
        </authorList>
    </citation>
    <scope>NUCLEOTIDE SEQUENCE [LARGE SCALE GENOMIC DNA]</scope>
    <source>
        <strain evidence="2">Tucson 15010-1051.87</strain>
    </source>
</reference>
<proteinExistence type="predicted"/>
<dbReference type="HOGENOM" id="CLU_064395_0_0_1"/>
<evidence type="ECO:0000313" key="2">
    <source>
        <dbReference type="Proteomes" id="UP000008792"/>
    </source>
</evidence>
<dbReference type="KEGG" id="dvi:6633409"/>
<accession>B4M8B2</accession>
<dbReference type="OMA" id="VQDIQKH"/>
<dbReference type="EMBL" id="CH940653">
    <property type="protein sequence ID" value="EDW62388.1"/>
    <property type="molecule type" value="Genomic_DNA"/>
</dbReference>
<dbReference type="AlphaFoldDB" id="B4M8B2"/>
<dbReference type="FunCoup" id="B4M8B2">
    <property type="interactions" value="93"/>
</dbReference>
<dbReference type="PhylomeDB" id="B4M8B2"/>
<name>B4M8B2_DROVI</name>
<dbReference type="InParanoid" id="B4M8B2"/>
<gene>
    <name evidence="1" type="primary">Dvir\GJ16638</name>
    <name evidence="1" type="ORF">Dvir_GJ16638</name>
</gene>
<dbReference type="Pfam" id="PF09778">
    <property type="entry name" value="Guanylate_cyc_2"/>
    <property type="match status" value="1"/>
</dbReference>
<keyword evidence="2" id="KW-1185">Reference proteome</keyword>